<feature type="compositionally biased region" description="Polar residues" evidence="2">
    <location>
        <begin position="319"/>
        <end position="330"/>
    </location>
</feature>
<dbReference type="Proteomes" id="UP000419144">
    <property type="component" value="Unassembled WGS sequence"/>
</dbReference>
<feature type="region of interest" description="Disordered" evidence="2">
    <location>
        <begin position="38"/>
        <end position="87"/>
    </location>
</feature>
<feature type="region of interest" description="Disordered" evidence="2">
    <location>
        <begin position="1100"/>
        <end position="1124"/>
    </location>
</feature>
<name>A0A640KFY4_LEITA</name>
<sequence length="1266" mass="134580">MLRLVGRRLGGRVRRHASSAIIDAAVSAVLAELRAKEAKARKPKRAAASTPPAAVAASAKRAGEQEPSPVCALPPPETTPAPATEKTRTANKNLVDTVLSGVNCTLLKHVLSSSSSSSTSTDIPDVGRLLRLDYTTIARKHQLAHLADILLVNRIHAAVVNDTQYHATDSENAAADDALSPLVVLVETTLPREDAEVQEFIIRNALSMHPLPFEVTTEDGKTTHTPPLTVLVLGDEQTKRVRTLAELPPVPPRVPAAAPLPTPSATNFEDDSTQANRAAPASDASDVEAVALPKACGSSASLSLSGPPAPDVVPHARNPQETTKGMSSKSDAQHTAKAAKAVLPPVSSPSSPAAAADVPAPAQPVPAPAATTGATDTTPLPKAKSSKGTKTRMEQVVRRVARVSLKALAAQRKRRRPATPSRTQLVASMAATVAGKRAAVARPPRLLSVDSSKEKLLWSSQPGRPLPLRVLEPLVSPAVYEEICTAAAADASAASAASPLTMHIVVYSVSKESSASTVWLGALQAAADLASAMSGGASRLPAEVAELAGLDPARVRRVSERRRSRKKRTMKTAATSSVTDGGAGSTATVLAATSPKPFVYMLIHTRLSREDAAVLQQELQYQLTQLKATPAGAELAGMSVLTADDVSPAHLSYVLEHSMVGSGDNSVKMNAMRTGSEAVMVPSDVSMLSAEAAEVRNTFQEVYRLLSEQPWLSCSPLQTETSSSSQQQQHPDTLVADAIRIAALTQVLVQRKEAQLREHFEAAQQTSAVNADSEAVARAAQRVEVKTMVTEAVEEVSVRHEQATAHLVKTLSSMVGQWSLEKLSDTLEAIVRDQVKPIMDVLEERLASTPARSAEVESVEASPTAAAPASMLPTDSADAVSSVLLERQDEIRNTLSQALEQLRALRERMSEVAAATTAAAAAQTEALVSSAVTHIPEVTADLAESKEEVRLLKDLHELHTQHHSKLSEALQSLRSDIQSFASQEHDAAKAQATAPVATYAAASSRESLERAVTSAVHEITHALQRDIHASVVKQLDAYCDVYRSTQSSARDDRRDEEPSMPVLPVTSFELEEMLARVISHTVQTSTDKIENHVRAAMEKACRSQREGGPTSLPASASTTSAAESDETLKAALEGLWAQVRAEAAEEEAVKLSQHNRQLLRLFRRQQYLQRNVPGRESVAALASDSSPATPLSYVALEEAMRVVIRPYMVQMQATVAAAAAASELRRTCVEQPSPTISADDGVKQDRIEHPASAEERKTGHGDGAML</sequence>
<evidence type="ECO:0000313" key="3">
    <source>
        <dbReference type="EMBL" id="GET87995.1"/>
    </source>
</evidence>
<keyword evidence="4" id="KW-1185">Reference proteome</keyword>
<gene>
    <name evidence="3" type="ORF">LtaPh_1909700</name>
</gene>
<feature type="region of interest" description="Disordered" evidence="2">
    <location>
        <begin position="1229"/>
        <end position="1266"/>
    </location>
</feature>
<comment type="caution">
    <text evidence="3">The sequence shown here is derived from an EMBL/GenBank/DDBJ whole genome shotgun (WGS) entry which is preliminary data.</text>
</comment>
<dbReference type="OrthoDB" id="273813at2759"/>
<feature type="region of interest" description="Disordered" evidence="2">
    <location>
        <begin position="849"/>
        <end position="873"/>
    </location>
</feature>
<feature type="compositionally biased region" description="Low complexity" evidence="2">
    <location>
        <begin position="1109"/>
        <end position="1122"/>
    </location>
</feature>
<feature type="region of interest" description="Disordered" evidence="2">
    <location>
        <begin position="558"/>
        <end position="580"/>
    </location>
</feature>
<evidence type="ECO:0000256" key="1">
    <source>
        <dbReference type="SAM" id="Coils"/>
    </source>
</evidence>
<accession>A0A640KFY4</accession>
<feature type="region of interest" description="Disordered" evidence="2">
    <location>
        <begin position="298"/>
        <end position="393"/>
    </location>
</feature>
<dbReference type="AlphaFoldDB" id="A0A640KFY4"/>
<keyword evidence="1" id="KW-0175">Coiled coil</keyword>
<feature type="coiled-coil region" evidence="1">
    <location>
        <begin position="885"/>
        <end position="915"/>
    </location>
</feature>
<feature type="compositionally biased region" description="Basic residues" evidence="2">
    <location>
        <begin position="559"/>
        <end position="570"/>
    </location>
</feature>
<reference evidence="3" key="1">
    <citation type="submission" date="2019-11" db="EMBL/GenBank/DDBJ databases">
        <title>Leishmania tarentolae CDS.</title>
        <authorList>
            <person name="Goto Y."/>
            <person name="Yamagishi J."/>
        </authorList>
    </citation>
    <scope>NUCLEOTIDE SEQUENCE [LARGE SCALE GENOMIC DNA]</scope>
    <source>
        <strain evidence="3">Parrot Tar II</strain>
    </source>
</reference>
<dbReference type="VEuPathDB" id="TriTrypDB:LtaPh_1909700"/>
<feature type="compositionally biased region" description="Low complexity" evidence="2">
    <location>
        <begin position="368"/>
        <end position="381"/>
    </location>
</feature>
<feature type="compositionally biased region" description="Pro residues" evidence="2">
    <location>
        <begin position="248"/>
        <end position="262"/>
    </location>
</feature>
<protein>
    <submittedName>
        <fullName evidence="3">Uncharacterized protein</fullName>
    </submittedName>
</protein>
<feature type="compositionally biased region" description="Basic and acidic residues" evidence="2">
    <location>
        <begin position="1240"/>
        <end position="1260"/>
    </location>
</feature>
<proteinExistence type="predicted"/>
<evidence type="ECO:0000313" key="4">
    <source>
        <dbReference type="Proteomes" id="UP000419144"/>
    </source>
</evidence>
<evidence type="ECO:0000256" key="2">
    <source>
        <dbReference type="SAM" id="MobiDB-lite"/>
    </source>
</evidence>
<feature type="region of interest" description="Disordered" evidence="2">
    <location>
        <begin position="248"/>
        <end position="286"/>
    </location>
</feature>
<feature type="compositionally biased region" description="Low complexity" evidence="2">
    <location>
        <begin position="46"/>
        <end position="60"/>
    </location>
</feature>
<dbReference type="EMBL" id="BLBS01000024">
    <property type="protein sequence ID" value="GET87995.1"/>
    <property type="molecule type" value="Genomic_DNA"/>
</dbReference>
<feature type="compositionally biased region" description="Low complexity" evidence="2">
    <location>
        <begin position="338"/>
        <end position="360"/>
    </location>
</feature>
<organism evidence="3 4">
    <name type="scientific">Leishmania tarentolae</name>
    <name type="common">Sauroleishmania tarentolae</name>
    <dbReference type="NCBI Taxonomy" id="5689"/>
    <lineage>
        <taxon>Eukaryota</taxon>
        <taxon>Discoba</taxon>
        <taxon>Euglenozoa</taxon>
        <taxon>Kinetoplastea</taxon>
        <taxon>Metakinetoplastina</taxon>
        <taxon>Trypanosomatida</taxon>
        <taxon>Trypanosomatidae</taxon>
        <taxon>Leishmaniinae</taxon>
        <taxon>Leishmania</taxon>
        <taxon>lizard Leishmania</taxon>
    </lineage>
</organism>